<keyword evidence="1" id="KW-0472">Membrane</keyword>
<reference evidence="2" key="2">
    <citation type="journal article" date="2022" name="Res Sq">
        <title>Comparative Genomics Reveals Insights into the Divergent Evolution of Astigmatic Mites and Household Pest Adaptations.</title>
        <authorList>
            <person name="Xiong Q."/>
            <person name="Wan A.T.-Y."/>
            <person name="Liu X.-Y."/>
            <person name="Fung C.S.-H."/>
            <person name="Xiao X."/>
            <person name="Malainual N."/>
            <person name="Hou J."/>
            <person name="Wang L."/>
            <person name="Wang M."/>
            <person name="Yang K."/>
            <person name="Cui Y."/>
            <person name="Leung E."/>
            <person name="Nong W."/>
            <person name="Shin S.-K."/>
            <person name="Au S."/>
            <person name="Jeong K.Y."/>
            <person name="Chew F.T."/>
            <person name="Hui J."/>
            <person name="Leung T.F."/>
            <person name="Tungtrongchitr A."/>
            <person name="Zhong N."/>
            <person name="Liu Z."/>
            <person name="Tsui S."/>
        </authorList>
    </citation>
    <scope>NUCLEOTIDE SEQUENCE</scope>
    <source>
        <strain evidence="2">Derf</strain>
        <tissue evidence="2">Whole organism</tissue>
    </source>
</reference>
<keyword evidence="1" id="KW-0812">Transmembrane</keyword>
<dbReference type="Proteomes" id="UP000790347">
    <property type="component" value="Unassembled WGS sequence"/>
</dbReference>
<gene>
    <name evidence="2" type="ORF">DERF_003543</name>
</gene>
<keyword evidence="1" id="KW-1133">Transmembrane helix</keyword>
<evidence type="ECO:0000256" key="1">
    <source>
        <dbReference type="SAM" id="Phobius"/>
    </source>
</evidence>
<keyword evidence="3" id="KW-1185">Reference proteome</keyword>
<dbReference type="EMBL" id="ASGP02000001">
    <property type="protein sequence ID" value="KAH9529672.1"/>
    <property type="molecule type" value="Genomic_DNA"/>
</dbReference>
<dbReference type="AlphaFoldDB" id="A0A922ICT4"/>
<proteinExistence type="predicted"/>
<protein>
    <submittedName>
        <fullName evidence="2">Uncharacterized protein</fullName>
    </submittedName>
</protein>
<organism evidence="2 3">
    <name type="scientific">Dermatophagoides farinae</name>
    <name type="common">American house dust mite</name>
    <dbReference type="NCBI Taxonomy" id="6954"/>
    <lineage>
        <taxon>Eukaryota</taxon>
        <taxon>Metazoa</taxon>
        <taxon>Ecdysozoa</taxon>
        <taxon>Arthropoda</taxon>
        <taxon>Chelicerata</taxon>
        <taxon>Arachnida</taxon>
        <taxon>Acari</taxon>
        <taxon>Acariformes</taxon>
        <taxon>Sarcoptiformes</taxon>
        <taxon>Astigmata</taxon>
        <taxon>Psoroptidia</taxon>
        <taxon>Analgoidea</taxon>
        <taxon>Pyroglyphidae</taxon>
        <taxon>Dermatophagoidinae</taxon>
        <taxon>Dermatophagoides</taxon>
    </lineage>
</organism>
<comment type="caution">
    <text evidence="2">The sequence shown here is derived from an EMBL/GenBank/DDBJ whole genome shotgun (WGS) entry which is preliminary data.</text>
</comment>
<sequence length="62" mass="6971">MIIVLDSTKSRVGIRCIPLLMLLLFHTVRLLYHNSFVEKRQKTEMAKISNGLATTSGGQIKV</sequence>
<reference evidence="2" key="1">
    <citation type="submission" date="2013-05" db="EMBL/GenBank/DDBJ databases">
        <authorList>
            <person name="Yim A.K.Y."/>
            <person name="Chan T.F."/>
            <person name="Ji K.M."/>
            <person name="Liu X.Y."/>
            <person name="Zhou J.W."/>
            <person name="Li R.Q."/>
            <person name="Yang K.Y."/>
            <person name="Li J."/>
            <person name="Li M."/>
            <person name="Law P.T.W."/>
            <person name="Wu Y.L."/>
            <person name="Cai Z.L."/>
            <person name="Qin H."/>
            <person name="Bao Y."/>
            <person name="Leung R.K.K."/>
            <person name="Ng P.K.S."/>
            <person name="Zou J."/>
            <person name="Zhong X.J."/>
            <person name="Ran P.X."/>
            <person name="Zhong N.S."/>
            <person name="Liu Z.G."/>
            <person name="Tsui S.K.W."/>
        </authorList>
    </citation>
    <scope>NUCLEOTIDE SEQUENCE</scope>
    <source>
        <strain evidence="2">Derf</strain>
        <tissue evidence="2">Whole organism</tissue>
    </source>
</reference>
<name>A0A922ICT4_DERFA</name>
<feature type="transmembrane region" description="Helical" evidence="1">
    <location>
        <begin position="12"/>
        <end position="32"/>
    </location>
</feature>
<evidence type="ECO:0000313" key="3">
    <source>
        <dbReference type="Proteomes" id="UP000790347"/>
    </source>
</evidence>
<accession>A0A922ICT4</accession>
<evidence type="ECO:0000313" key="2">
    <source>
        <dbReference type="EMBL" id="KAH9529672.1"/>
    </source>
</evidence>